<organism evidence="4 5">
    <name type="scientific">Chelydra serpentina</name>
    <name type="common">Snapping turtle</name>
    <name type="synonym">Testudo serpentina</name>
    <dbReference type="NCBI Taxonomy" id="8475"/>
    <lineage>
        <taxon>Eukaryota</taxon>
        <taxon>Metazoa</taxon>
        <taxon>Chordata</taxon>
        <taxon>Craniata</taxon>
        <taxon>Vertebrata</taxon>
        <taxon>Euteleostomi</taxon>
        <taxon>Archelosauria</taxon>
        <taxon>Testudinata</taxon>
        <taxon>Testudines</taxon>
        <taxon>Cryptodira</taxon>
        <taxon>Durocryptodira</taxon>
        <taxon>Americhelydia</taxon>
        <taxon>Chelydroidea</taxon>
        <taxon>Chelydridae</taxon>
        <taxon>Chelydra</taxon>
    </lineage>
</organism>
<feature type="coiled-coil region" evidence="1">
    <location>
        <begin position="367"/>
        <end position="440"/>
    </location>
</feature>
<feature type="compositionally biased region" description="Polar residues" evidence="2">
    <location>
        <begin position="717"/>
        <end position="727"/>
    </location>
</feature>
<feature type="compositionally biased region" description="Low complexity" evidence="2">
    <location>
        <begin position="15"/>
        <end position="26"/>
    </location>
</feature>
<dbReference type="AlphaFoldDB" id="A0A8T1SR09"/>
<dbReference type="InterPro" id="IPR032013">
    <property type="entry name" value="DUF4795"/>
</dbReference>
<feature type="compositionally biased region" description="Basic and acidic residues" evidence="2">
    <location>
        <begin position="753"/>
        <end position="770"/>
    </location>
</feature>
<reference evidence="4 5" key="1">
    <citation type="journal article" date="2020" name="G3 (Bethesda)">
        <title>Draft Genome of the Common Snapping Turtle, Chelydra serpentina, a Model for Phenotypic Plasticity in Reptiles.</title>
        <authorList>
            <person name="Das D."/>
            <person name="Singh S.K."/>
            <person name="Bierstedt J."/>
            <person name="Erickson A."/>
            <person name="Galli G.L.J."/>
            <person name="Crossley D.A. 2nd"/>
            <person name="Rhen T."/>
        </authorList>
    </citation>
    <scope>NUCLEOTIDE SEQUENCE [LARGE SCALE GENOMIC DNA]</scope>
    <source>
        <strain evidence="4">KW</strain>
    </source>
</reference>
<accession>A0A8T1SR09</accession>
<dbReference type="OrthoDB" id="5981048at2759"/>
<feature type="non-terminal residue" evidence="4">
    <location>
        <position position="1"/>
    </location>
</feature>
<evidence type="ECO:0000256" key="1">
    <source>
        <dbReference type="SAM" id="Coils"/>
    </source>
</evidence>
<feature type="coiled-coil region" evidence="1">
    <location>
        <begin position="165"/>
        <end position="235"/>
    </location>
</feature>
<feature type="domain" description="DUF4795" evidence="3">
    <location>
        <begin position="332"/>
        <end position="538"/>
    </location>
</feature>
<keyword evidence="5" id="KW-1185">Reference proteome</keyword>
<feature type="compositionally biased region" description="Polar residues" evidence="2">
    <location>
        <begin position="741"/>
        <end position="751"/>
    </location>
</feature>
<evidence type="ECO:0000313" key="5">
    <source>
        <dbReference type="Proteomes" id="UP000765507"/>
    </source>
</evidence>
<protein>
    <submittedName>
        <fullName evidence="4">Glutamine rich 2</fullName>
    </submittedName>
</protein>
<dbReference type="Proteomes" id="UP000765507">
    <property type="component" value="Unassembled WGS sequence"/>
</dbReference>
<gene>
    <name evidence="4" type="primary">QRICH2</name>
    <name evidence="4" type="ORF">G0U57_001237</name>
</gene>
<keyword evidence="1" id="KW-0175">Coiled coil</keyword>
<feature type="region of interest" description="Disordered" evidence="2">
    <location>
        <begin position="700"/>
        <end position="815"/>
    </location>
</feature>
<feature type="region of interest" description="Disordered" evidence="2">
    <location>
        <begin position="1"/>
        <end position="100"/>
    </location>
</feature>
<name>A0A8T1SR09_CHESE</name>
<evidence type="ECO:0000259" key="3">
    <source>
        <dbReference type="Pfam" id="PF16043"/>
    </source>
</evidence>
<dbReference type="PANTHER" id="PTHR46766:SF1">
    <property type="entry name" value="GLUTAMINE-RICH PROTEIN 2"/>
    <property type="match status" value="1"/>
</dbReference>
<comment type="caution">
    <text evidence="4">The sequence shown here is derived from an EMBL/GenBank/DDBJ whole genome shotgun (WGS) entry which is preliminary data.</text>
</comment>
<sequence length="815" mass="90910">PSFPGTWPTSPVTQVGPPGVWPGAPGTQAGYLGTPAGMSAFQPTSPTTGPSALAAQLAIPPGPYSAITSPASPLQEKDKRLTPFTPRESSGSSSGSSRYSDTVEALRQIGQLTDLYTALKEQINQLEQFKCSYADLDKLRKFLSDAVPTNLSSMPADLMDQLSSLKATAEDMKDVKAKVRKLQKVLEAEVATEADQKVEGSSQINLQLGYLRSTVHDIEKELQELREQQDHGKAKLEQSVTDTALYLQEQLDKLRSVIENMMASSSTLLSMSMPTAPEPGEAAPHGTCPACSLDVSEQVSQLFKRYEQLQDLISSFMTRHAESKPAKRPQLRSQDEELLSRIQNTILQVQGDCENLNATTGNLIEDHRQKQQDIALLFQSLEKLEKEKADKEHLETEIDVKADKIALAGKVSRTQFDATTEQLNKMMQDLVNKMSGQEQDWHKVLDKILMEMDSKLDRLELDPFRQQLEERWKAIRKQLKERSPQYETDDAAGIRKRLMAHFHCISCDRPLEMIVPGPTIMTLPSVPGLPSHRSIRPYTIYELEQVRQHTRSLKLGLSPYPRLDVLQLEKNAGLGKLRSIHSKMLMDIEKVQIHFGGSAKASSQMIREIMQSQCLSPGHYNKRDKTAEMAEYGYLSMPRRCGGSHTLTYPYRRYTRLQQIAQCVPVHPEETAMLTVMKHEEVDILGLDGHIYKGRMDTRLPSISAKDGPLKTKPKLSRSSSQRQPTLMDTAGLPVRPHSAKLSSPSNSGTARSLKDRPVSSEGRLSRVDLTHLSASTPPPEEAREDSPTQGRETLELQLDLSMRRRSAEQPAPLQ</sequence>
<proteinExistence type="predicted"/>
<feature type="compositionally biased region" description="Polar residues" evidence="2">
    <location>
        <begin position="41"/>
        <end position="50"/>
    </location>
</feature>
<dbReference type="Pfam" id="PF16043">
    <property type="entry name" value="DUF4795"/>
    <property type="match status" value="1"/>
</dbReference>
<dbReference type="EMBL" id="JAHGAV010000117">
    <property type="protein sequence ID" value="KAG6931592.1"/>
    <property type="molecule type" value="Genomic_DNA"/>
</dbReference>
<dbReference type="PANTHER" id="PTHR46766">
    <property type="entry name" value="GLUTAMINE-RICH PROTEIN 2"/>
    <property type="match status" value="1"/>
</dbReference>
<evidence type="ECO:0000256" key="2">
    <source>
        <dbReference type="SAM" id="MobiDB-lite"/>
    </source>
</evidence>
<evidence type="ECO:0000313" key="4">
    <source>
        <dbReference type="EMBL" id="KAG6931592.1"/>
    </source>
</evidence>